<dbReference type="GO" id="GO:0006099">
    <property type="term" value="P:tricarboxylic acid cycle"/>
    <property type="evidence" value="ECO:0007669"/>
    <property type="project" value="UniProtKB-KW"/>
</dbReference>
<dbReference type="InterPro" id="IPR034804">
    <property type="entry name" value="SQR/QFR_C/D"/>
</dbReference>
<dbReference type="InterPro" id="IPR000701">
    <property type="entry name" value="SuccDH_FuR_B_TM-su"/>
</dbReference>
<dbReference type="GO" id="GO:0020037">
    <property type="term" value="F:heme binding"/>
    <property type="evidence" value="ECO:0007669"/>
    <property type="project" value="InterPro"/>
</dbReference>
<sequence>MSSSRIRSYAAPLARARGLGSAKEGVEHWWLQRLTALALVVLTLWFVWVVVRLSHATHDQALAFVAQPCNTVLLILTSVTSFWHAALGLQVVYEDYIGHEGARLGAIVLTKFAAVVLIAATCIAVLRIAFGVV</sequence>
<dbReference type="EMBL" id="BOPV01000001">
    <property type="protein sequence ID" value="GIL40632.1"/>
    <property type="molecule type" value="Genomic_DNA"/>
</dbReference>
<evidence type="ECO:0000256" key="4">
    <source>
        <dbReference type="ARBA" id="ARBA00005163"/>
    </source>
</evidence>
<dbReference type="Pfam" id="PF01127">
    <property type="entry name" value="Sdh_cyt"/>
    <property type="match status" value="1"/>
</dbReference>
<organism evidence="17 18">
    <name type="scientific">Roseiterribacter gracilis</name>
    <dbReference type="NCBI Taxonomy" id="2812848"/>
    <lineage>
        <taxon>Bacteria</taxon>
        <taxon>Pseudomonadati</taxon>
        <taxon>Pseudomonadota</taxon>
        <taxon>Alphaproteobacteria</taxon>
        <taxon>Rhodospirillales</taxon>
        <taxon>Roseiterribacteraceae</taxon>
        <taxon>Roseiterribacter</taxon>
    </lineage>
</organism>
<evidence type="ECO:0000256" key="7">
    <source>
        <dbReference type="ARBA" id="ARBA00022448"/>
    </source>
</evidence>
<keyword evidence="15 16" id="KW-0472">Membrane</keyword>
<comment type="cofactor">
    <cofactor evidence="1">
        <name>heme</name>
        <dbReference type="ChEBI" id="CHEBI:30413"/>
    </cofactor>
</comment>
<keyword evidence="10 16" id="KW-0812">Transmembrane</keyword>
<comment type="function">
    <text evidence="2">Membrane-anchoring subunit of succinate dehydrogenase (SDH).</text>
</comment>
<evidence type="ECO:0000256" key="15">
    <source>
        <dbReference type="ARBA" id="ARBA00023136"/>
    </source>
</evidence>
<dbReference type="Proteomes" id="UP000681075">
    <property type="component" value="Unassembled WGS sequence"/>
</dbReference>
<keyword evidence="12" id="KW-0249">Electron transport</keyword>
<evidence type="ECO:0000256" key="3">
    <source>
        <dbReference type="ARBA" id="ARBA00004141"/>
    </source>
</evidence>
<evidence type="ECO:0000256" key="10">
    <source>
        <dbReference type="ARBA" id="ARBA00022692"/>
    </source>
</evidence>
<feature type="transmembrane region" description="Helical" evidence="16">
    <location>
        <begin position="105"/>
        <end position="130"/>
    </location>
</feature>
<comment type="caution">
    <text evidence="17">The sequence shown here is derived from an EMBL/GenBank/DDBJ whole genome shotgun (WGS) entry which is preliminary data.</text>
</comment>
<feature type="transmembrane region" description="Helical" evidence="16">
    <location>
        <begin position="30"/>
        <end position="51"/>
    </location>
</feature>
<evidence type="ECO:0000256" key="13">
    <source>
        <dbReference type="ARBA" id="ARBA00022989"/>
    </source>
</evidence>
<evidence type="ECO:0000256" key="16">
    <source>
        <dbReference type="SAM" id="Phobius"/>
    </source>
</evidence>
<keyword evidence="9" id="KW-0349">Heme</keyword>
<dbReference type="InterPro" id="IPR014312">
    <property type="entry name" value="Succ_DH_anchor"/>
</dbReference>
<keyword evidence="13 16" id="KW-1133">Transmembrane helix</keyword>
<evidence type="ECO:0000256" key="6">
    <source>
        <dbReference type="ARBA" id="ARBA00019425"/>
    </source>
</evidence>
<evidence type="ECO:0000256" key="12">
    <source>
        <dbReference type="ARBA" id="ARBA00022982"/>
    </source>
</evidence>
<evidence type="ECO:0000313" key="17">
    <source>
        <dbReference type="EMBL" id="GIL40632.1"/>
    </source>
</evidence>
<proteinExistence type="predicted"/>
<evidence type="ECO:0000256" key="9">
    <source>
        <dbReference type="ARBA" id="ARBA00022617"/>
    </source>
</evidence>
<keyword evidence="18" id="KW-1185">Reference proteome</keyword>
<comment type="subcellular location">
    <subcellularLocation>
        <location evidence="3">Membrane</location>
        <topology evidence="3">Multi-pass membrane protein</topology>
    </subcellularLocation>
</comment>
<dbReference type="NCBIfam" id="TIGR02968">
    <property type="entry name" value="succ_dehyd_anc"/>
    <property type="match status" value="1"/>
</dbReference>
<keyword evidence="8" id="KW-0816">Tricarboxylic acid cycle</keyword>
<dbReference type="SUPFAM" id="SSF81343">
    <property type="entry name" value="Fumarate reductase respiratory complex transmembrane subunits"/>
    <property type="match status" value="1"/>
</dbReference>
<evidence type="ECO:0000256" key="8">
    <source>
        <dbReference type="ARBA" id="ARBA00022532"/>
    </source>
</evidence>
<dbReference type="GO" id="GO:0016020">
    <property type="term" value="C:membrane"/>
    <property type="evidence" value="ECO:0007669"/>
    <property type="project" value="UniProtKB-SubCell"/>
</dbReference>
<evidence type="ECO:0000313" key="18">
    <source>
        <dbReference type="Proteomes" id="UP000681075"/>
    </source>
</evidence>
<evidence type="ECO:0000256" key="1">
    <source>
        <dbReference type="ARBA" id="ARBA00001971"/>
    </source>
</evidence>
<evidence type="ECO:0000256" key="2">
    <source>
        <dbReference type="ARBA" id="ARBA00004050"/>
    </source>
</evidence>
<name>A0A8S8XF58_9PROT</name>
<evidence type="ECO:0000256" key="14">
    <source>
        <dbReference type="ARBA" id="ARBA00023004"/>
    </source>
</evidence>
<reference evidence="17" key="1">
    <citation type="submission" date="2021-02" db="EMBL/GenBank/DDBJ databases">
        <title>Genome sequence of Rhodospirillales sp. strain TMPK1 isolated from soil.</title>
        <authorList>
            <person name="Nakai R."/>
            <person name="Kusada H."/>
            <person name="Tamaki H."/>
        </authorList>
    </citation>
    <scope>NUCLEOTIDE SEQUENCE</scope>
    <source>
        <strain evidence="17">TMPK1</strain>
    </source>
</reference>
<protein>
    <recommendedName>
        <fullName evidence="6">Succinate dehydrogenase hydrophobic membrane anchor subunit</fullName>
    </recommendedName>
</protein>
<accession>A0A8S8XF58</accession>
<dbReference type="CDD" id="cd03495">
    <property type="entry name" value="SQR_TypeC_SdhD_like"/>
    <property type="match status" value="1"/>
</dbReference>
<comment type="pathway">
    <text evidence="4">Carbohydrate metabolism; tricarboxylic acid cycle.</text>
</comment>
<keyword evidence="11" id="KW-0479">Metal-binding</keyword>
<keyword evidence="7" id="KW-0813">Transport</keyword>
<dbReference type="Gene3D" id="1.20.1300.10">
    <property type="entry name" value="Fumarate reductase/succinate dehydrogenase, transmembrane subunit"/>
    <property type="match status" value="1"/>
</dbReference>
<keyword evidence="14" id="KW-0408">Iron</keyword>
<comment type="subunit">
    <text evidence="5">Part of an enzyme complex containing four subunits: a flavoprotein, an iron-sulfur protein, plus two membrane-anchoring proteins, SdhC and SdhD.</text>
</comment>
<evidence type="ECO:0000256" key="5">
    <source>
        <dbReference type="ARBA" id="ARBA00011558"/>
    </source>
</evidence>
<evidence type="ECO:0000256" key="11">
    <source>
        <dbReference type="ARBA" id="ARBA00022723"/>
    </source>
</evidence>
<gene>
    <name evidence="17" type="primary">sdhD</name>
    <name evidence="17" type="ORF">TMPK1_28690</name>
</gene>
<feature type="transmembrane region" description="Helical" evidence="16">
    <location>
        <begin position="72"/>
        <end position="93"/>
    </location>
</feature>
<dbReference type="RefSeq" id="WP_420243773.1">
    <property type="nucleotide sequence ID" value="NZ_BOPV01000001.1"/>
</dbReference>
<dbReference type="AlphaFoldDB" id="A0A8S8XF58"/>
<dbReference type="GO" id="GO:0046872">
    <property type="term" value="F:metal ion binding"/>
    <property type="evidence" value="ECO:0007669"/>
    <property type="project" value="UniProtKB-KW"/>
</dbReference>